<keyword evidence="9" id="KW-0645">Protease</keyword>
<dbReference type="InterPro" id="IPR006640">
    <property type="entry name" value="SprT-like_domain"/>
</dbReference>
<dbReference type="GO" id="GO:0005737">
    <property type="term" value="C:cytoplasm"/>
    <property type="evidence" value="ECO:0007669"/>
    <property type="project" value="UniProtKB-SubCell"/>
</dbReference>
<keyword evidence="9" id="KW-0482">Metalloprotease</keyword>
<evidence type="ECO:0000256" key="6">
    <source>
        <dbReference type="ARBA" id="ARBA00022833"/>
    </source>
</evidence>
<dbReference type="SMART" id="SM00731">
    <property type="entry name" value="SprT"/>
    <property type="match status" value="1"/>
</dbReference>
<keyword evidence="5 7" id="KW-0479">Metal-binding</keyword>
<name>A0A350P5J4_9ALTE</name>
<comment type="similarity">
    <text evidence="2 7">Belongs to the SprT family.</text>
</comment>
<protein>
    <recommendedName>
        <fullName evidence="3 7">Protein SprT</fullName>
    </recommendedName>
</protein>
<keyword evidence="4 7" id="KW-0963">Cytoplasm</keyword>
<dbReference type="EMBL" id="DNAN01000449">
    <property type="protein sequence ID" value="HAW76561.1"/>
    <property type="molecule type" value="Genomic_DNA"/>
</dbReference>
<evidence type="ECO:0000256" key="5">
    <source>
        <dbReference type="ARBA" id="ARBA00022723"/>
    </source>
</evidence>
<dbReference type="GO" id="GO:0008237">
    <property type="term" value="F:metallopeptidase activity"/>
    <property type="evidence" value="ECO:0007669"/>
    <property type="project" value="UniProtKB-KW"/>
</dbReference>
<feature type="binding site" evidence="7">
    <location>
        <position position="72"/>
    </location>
    <ligand>
        <name>Zn(2+)</name>
        <dbReference type="ChEBI" id="CHEBI:29105"/>
    </ligand>
</feature>
<dbReference type="GO" id="GO:0006508">
    <property type="term" value="P:proteolysis"/>
    <property type="evidence" value="ECO:0007669"/>
    <property type="project" value="UniProtKB-KW"/>
</dbReference>
<dbReference type="EMBL" id="DONK01000056">
    <property type="protein sequence ID" value="HBU50446.1"/>
    <property type="molecule type" value="Genomic_DNA"/>
</dbReference>
<reference evidence="11 12" key="1">
    <citation type="journal article" date="2018" name="Nat. Biotechnol.">
        <title>A standardized bacterial taxonomy based on genome phylogeny substantially revises the tree of life.</title>
        <authorList>
            <person name="Parks D.H."/>
            <person name="Chuvochina M."/>
            <person name="Waite D.W."/>
            <person name="Rinke C."/>
            <person name="Skarshewski A."/>
            <person name="Chaumeil P.A."/>
            <person name="Hugenholtz P."/>
        </authorList>
    </citation>
    <scope>NUCLEOTIDE SEQUENCE [LARGE SCALE GENOMIC DNA]</scope>
    <source>
        <strain evidence="10">UBA11621</strain>
        <strain evidence="9">UBA11978</strain>
    </source>
</reference>
<sequence length="154" mass="17746">MHAIEKCVADLYQRAEAYFARTFPRPTLSFRRSGRNAGTAFLQQNRINLNPILYKENQAAFLTDVIAHEISHLLVWQLFGKVAPHGIQWQTIMVKVFNVPPNTTHQFNVSDVVGETFLYRCQCSEHALSVRRHKKIERGAQYRCKRCGETLTAI</sequence>
<evidence type="ECO:0000313" key="12">
    <source>
        <dbReference type="Proteomes" id="UP000264779"/>
    </source>
</evidence>
<dbReference type="PANTHER" id="PTHR38773">
    <property type="entry name" value="PROTEIN SPRT"/>
    <property type="match status" value="1"/>
</dbReference>
<dbReference type="HAMAP" id="MF_00746">
    <property type="entry name" value="SprT"/>
    <property type="match status" value="1"/>
</dbReference>
<dbReference type="STRING" id="589873.EP12_09265"/>
<dbReference type="NCBIfam" id="NF003421">
    <property type="entry name" value="PRK04860.1"/>
    <property type="match status" value="1"/>
</dbReference>
<gene>
    <name evidence="7" type="primary">sprT</name>
    <name evidence="9" type="ORF">DCW74_12610</name>
    <name evidence="10" type="ORF">DEB45_04220</name>
</gene>
<evidence type="ECO:0000256" key="7">
    <source>
        <dbReference type="HAMAP-Rule" id="MF_00746"/>
    </source>
</evidence>
<feature type="binding site" evidence="7">
    <location>
        <position position="68"/>
    </location>
    <ligand>
        <name>Zn(2+)</name>
        <dbReference type="ChEBI" id="CHEBI:29105"/>
    </ligand>
</feature>
<dbReference type="InterPro" id="IPR035240">
    <property type="entry name" value="SprT_Zn_ribbon"/>
</dbReference>
<evidence type="ECO:0000313" key="11">
    <source>
        <dbReference type="Proteomes" id="UP000263517"/>
    </source>
</evidence>
<comment type="cofactor">
    <cofactor evidence="7">
        <name>Zn(2+)</name>
        <dbReference type="ChEBI" id="CHEBI:29105"/>
    </cofactor>
    <text evidence="7">Binds 1 zinc ion.</text>
</comment>
<comment type="caution">
    <text evidence="9">The sequence shown here is derived from an EMBL/GenBank/DDBJ whole genome shotgun (WGS) entry which is preliminary data.</text>
</comment>
<accession>A0A350P5J4</accession>
<evidence type="ECO:0000256" key="4">
    <source>
        <dbReference type="ARBA" id="ARBA00022490"/>
    </source>
</evidence>
<evidence type="ECO:0000313" key="9">
    <source>
        <dbReference type="EMBL" id="HAW76561.1"/>
    </source>
</evidence>
<feature type="active site" evidence="7">
    <location>
        <position position="69"/>
    </location>
</feature>
<evidence type="ECO:0000313" key="10">
    <source>
        <dbReference type="EMBL" id="HBU50446.1"/>
    </source>
</evidence>
<comment type="subcellular location">
    <subcellularLocation>
        <location evidence="1 7">Cytoplasm</location>
    </subcellularLocation>
</comment>
<dbReference type="Pfam" id="PF17283">
    <property type="entry name" value="Zn_ribbon_SprT"/>
    <property type="match status" value="1"/>
</dbReference>
<dbReference type="Proteomes" id="UP000264779">
    <property type="component" value="Unassembled WGS sequence"/>
</dbReference>
<dbReference type="PANTHER" id="PTHR38773:SF1">
    <property type="entry name" value="PROTEIN SPRT"/>
    <property type="match status" value="1"/>
</dbReference>
<keyword evidence="6 7" id="KW-0862">Zinc</keyword>
<dbReference type="Proteomes" id="UP000263517">
    <property type="component" value="Unassembled WGS sequence"/>
</dbReference>
<dbReference type="InterPro" id="IPR023483">
    <property type="entry name" value="Uncharacterised_SprT"/>
</dbReference>
<evidence type="ECO:0000256" key="3">
    <source>
        <dbReference type="ARBA" id="ARBA00020082"/>
    </source>
</evidence>
<organism evidence="9 11">
    <name type="scientific">Alteromonas australica</name>
    <dbReference type="NCBI Taxonomy" id="589873"/>
    <lineage>
        <taxon>Bacteria</taxon>
        <taxon>Pseudomonadati</taxon>
        <taxon>Pseudomonadota</taxon>
        <taxon>Gammaproteobacteria</taxon>
        <taxon>Alteromonadales</taxon>
        <taxon>Alteromonadaceae</taxon>
        <taxon>Alteromonas/Salinimonas group</taxon>
        <taxon>Alteromonas</taxon>
    </lineage>
</organism>
<dbReference type="Pfam" id="PF10263">
    <property type="entry name" value="SprT-like"/>
    <property type="match status" value="1"/>
</dbReference>
<evidence type="ECO:0000256" key="1">
    <source>
        <dbReference type="ARBA" id="ARBA00004496"/>
    </source>
</evidence>
<feature type="domain" description="SprT-like" evidence="8">
    <location>
        <begin position="6"/>
        <end position="154"/>
    </location>
</feature>
<proteinExistence type="inferred from homology"/>
<dbReference type="AlphaFoldDB" id="A0A350P5J4"/>
<keyword evidence="9" id="KW-0378">Hydrolase</keyword>
<evidence type="ECO:0000256" key="2">
    <source>
        <dbReference type="ARBA" id="ARBA00006591"/>
    </source>
</evidence>
<dbReference type="GO" id="GO:0006950">
    <property type="term" value="P:response to stress"/>
    <property type="evidence" value="ECO:0007669"/>
    <property type="project" value="UniProtKB-ARBA"/>
</dbReference>
<dbReference type="GO" id="GO:0008270">
    <property type="term" value="F:zinc ion binding"/>
    <property type="evidence" value="ECO:0007669"/>
    <property type="project" value="UniProtKB-UniRule"/>
</dbReference>
<evidence type="ECO:0000259" key="8">
    <source>
        <dbReference type="SMART" id="SM00731"/>
    </source>
</evidence>